<dbReference type="OrthoDB" id="292760at2"/>
<keyword evidence="2" id="KW-0808">Transferase</keyword>
<dbReference type="EMBL" id="SMFP01000014">
    <property type="protein sequence ID" value="TDE35274.1"/>
    <property type="molecule type" value="Genomic_DNA"/>
</dbReference>
<dbReference type="Pfam" id="PF05050">
    <property type="entry name" value="Methyltransf_21"/>
    <property type="match status" value="1"/>
</dbReference>
<dbReference type="InterPro" id="IPR029063">
    <property type="entry name" value="SAM-dependent_MTases_sf"/>
</dbReference>
<dbReference type="Proteomes" id="UP000294662">
    <property type="component" value="Unassembled WGS sequence"/>
</dbReference>
<comment type="caution">
    <text evidence="2">The sequence shown here is derived from an EMBL/GenBank/DDBJ whole genome shotgun (WGS) entry which is preliminary data.</text>
</comment>
<sequence>MSADGAPEVGTAPRVRRLLRQRVAFLRSALTPERPLRIVDVGANPINTPDYDALLDMGGCEVWGFEPEEKAFAELEANPRPGAHYINKAVGAPGKGTFYNHPQNGLGSLYPVSKESVAFLGHPGWHRDDVETAEIDLVALDDLDDLPPPDLLKIDIQGGELDVISNAREKLSQAVCVIPEVRFYRMYEGEPLWGKLDVELHDQGFVLHKLMFSKPTMIPNSQGERLKRKVVRNQLIDGDAVYIRNPEVPQEWSDEQLKQLAIASAGVFSSFDLTLFCLDRLSDRGVIAPDVAKGFVDVLPAWVKKPE</sequence>
<accession>A0A4R5EL53</accession>
<dbReference type="NCBIfam" id="TIGR01444">
    <property type="entry name" value="fkbM_fam"/>
    <property type="match status" value="1"/>
</dbReference>
<keyword evidence="3" id="KW-1185">Reference proteome</keyword>
<feature type="domain" description="Methyltransferase FkbM" evidence="1">
    <location>
        <begin position="40"/>
        <end position="206"/>
    </location>
</feature>
<dbReference type="InterPro" id="IPR006342">
    <property type="entry name" value="FkbM_mtfrase"/>
</dbReference>
<dbReference type="GO" id="GO:0008171">
    <property type="term" value="F:O-methyltransferase activity"/>
    <property type="evidence" value="ECO:0007669"/>
    <property type="project" value="TreeGrafter"/>
</dbReference>
<gene>
    <name evidence="2" type="ORF">E1B25_17885</name>
</gene>
<dbReference type="AlphaFoldDB" id="A0A4R5EL53"/>
<protein>
    <submittedName>
        <fullName evidence="2">FkbM family methyltransferase</fullName>
    </submittedName>
</protein>
<keyword evidence="2" id="KW-0489">Methyltransferase</keyword>
<evidence type="ECO:0000259" key="1">
    <source>
        <dbReference type="Pfam" id="PF05050"/>
    </source>
</evidence>
<dbReference type="RefSeq" id="WP_132830961.1">
    <property type="nucleotide sequence ID" value="NZ_SMFP01000014.1"/>
</dbReference>
<dbReference type="SUPFAM" id="SSF53335">
    <property type="entry name" value="S-adenosyl-L-methionine-dependent methyltransferases"/>
    <property type="match status" value="1"/>
</dbReference>
<name>A0A4R5EL53_9RHOB</name>
<dbReference type="InterPro" id="IPR053188">
    <property type="entry name" value="FkbM_Methyltransferase"/>
</dbReference>
<organism evidence="2 3">
    <name type="scientific">Antarcticimicrobium sediminis</name>
    <dbReference type="NCBI Taxonomy" id="2546227"/>
    <lineage>
        <taxon>Bacteria</taxon>
        <taxon>Pseudomonadati</taxon>
        <taxon>Pseudomonadota</taxon>
        <taxon>Alphaproteobacteria</taxon>
        <taxon>Rhodobacterales</taxon>
        <taxon>Paracoccaceae</taxon>
        <taxon>Antarcticimicrobium</taxon>
    </lineage>
</organism>
<evidence type="ECO:0000313" key="3">
    <source>
        <dbReference type="Proteomes" id="UP000294662"/>
    </source>
</evidence>
<dbReference type="GO" id="GO:0032259">
    <property type="term" value="P:methylation"/>
    <property type="evidence" value="ECO:0007669"/>
    <property type="project" value="UniProtKB-KW"/>
</dbReference>
<dbReference type="PANTHER" id="PTHR36973:SF4">
    <property type="entry name" value="NODULATION PROTEIN"/>
    <property type="match status" value="1"/>
</dbReference>
<evidence type="ECO:0000313" key="2">
    <source>
        <dbReference type="EMBL" id="TDE35274.1"/>
    </source>
</evidence>
<reference evidence="2 3" key="1">
    <citation type="submission" date="2019-03" db="EMBL/GenBank/DDBJ databases">
        <authorList>
            <person name="Zhang S."/>
        </authorList>
    </citation>
    <scope>NUCLEOTIDE SEQUENCE [LARGE SCALE GENOMIC DNA]</scope>
    <source>
        <strain evidence="2 3">S4J41</strain>
    </source>
</reference>
<dbReference type="PANTHER" id="PTHR36973">
    <property type="entry name" value="SLL1456 PROTEIN-RELATED"/>
    <property type="match status" value="1"/>
</dbReference>
<dbReference type="Gene3D" id="3.40.50.150">
    <property type="entry name" value="Vaccinia Virus protein VP39"/>
    <property type="match status" value="1"/>
</dbReference>
<proteinExistence type="predicted"/>